<evidence type="ECO:0000313" key="2">
    <source>
        <dbReference type="Proteomes" id="UP000198598"/>
    </source>
</evidence>
<evidence type="ECO:0000313" key="1">
    <source>
        <dbReference type="EMBL" id="SFE59311.1"/>
    </source>
</evidence>
<keyword evidence="2" id="KW-1185">Reference proteome</keyword>
<name>A0A1I2BT21_9BACT</name>
<dbReference type="Gene3D" id="3.40.630.30">
    <property type="match status" value="1"/>
</dbReference>
<reference evidence="1 2" key="1">
    <citation type="submission" date="2016-10" db="EMBL/GenBank/DDBJ databases">
        <authorList>
            <person name="de Groot N.N."/>
        </authorList>
    </citation>
    <scope>NUCLEOTIDE SEQUENCE [LARGE SCALE GENOMIC DNA]</scope>
    <source>
        <strain evidence="1 2">DSM 26130</strain>
    </source>
</reference>
<accession>A0A1I2BT21</accession>
<dbReference type="Proteomes" id="UP000198598">
    <property type="component" value="Unassembled WGS sequence"/>
</dbReference>
<dbReference type="STRING" id="662367.SAMN05216167_1164"/>
<proteinExistence type="predicted"/>
<organism evidence="1 2">
    <name type="scientific">Spirosoma endophyticum</name>
    <dbReference type="NCBI Taxonomy" id="662367"/>
    <lineage>
        <taxon>Bacteria</taxon>
        <taxon>Pseudomonadati</taxon>
        <taxon>Bacteroidota</taxon>
        <taxon>Cytophagia</taxon>
        <taxon>Cytophagales</taxon>
        <taxon>Cytophagaceae</taxon>
        <taxon>Spirosoma</taxon>
    </lineage>
</organism>
<dbReference type="RefSeq" id="WP_177236694.1">
    <property type="nucleotide sequence ID" value="NZ_FOLQ01000016.1"/>
</dbReference>
<dbReference type="EMBL" id="FOLQ01000016">
    <property type="protein sequence ID" value="SFE59311.1"/>
    <property type="molecule type" value="Genomic_DNA"/>
</dbReference>
<sequence>MVDRLRKSDAFIPQLSLVAQTDTGELVGHILLTKLHIQHQHQRVLGDFYEQFAYVNGD</sequence>
<gene>
    <name evidence="1" type="ORF">SAMN05216167_1164</name>
</gene>
<dbReference type="AlphaFoldDB" id="A0A1I2BT21"/>
<protein>
    <submittedName>
        <fullName evidence="1">Uncharacterized protein</fullName>
    </submittedName>
</protein>